<organism evidence="2 3">
    <name type="scientific">Polynucleobacter asymbioticus (strain DSM 18221 / CIP 109841 / QLW-P1DMWA-1)</name>
    <name type="common">Polynucleobacter necessarius subsp. asymbioticus</name>
    <dbReference type="NCBI Taxonomy" id="312153"/>
    <lineage>
        <taxon>Bacteria</taxon>
        <taxon>Pseudomonadati</taxon>
        <taxon>Pseudomonadota</taxon>
        <taxon>Betaproteobacteria</taxon>
        <taxon>Burkholderiales</taxon>
        <taxon>Burkholderiaceae</taxon>
        <taxon>Polynucleobacter</taxon>
    </lineage>
</organism>
<evidence type="ECO:0000256" key="1">
    <source>
        <dbReference type="SAM" id="SignalP"/>
    </source>
</evidence>
<reference evidence="2 3" key="1">
    <citation type="journal article" date="2012" name="Stand. Genomic Sci.">
        <title>Complete genome sequence of Polynucleobacter necessarius subsp. asymbioticus type strain (QLW-P1DMWA-1(T)).</title>
        <authorList>
            <person name="Meincke L."/>
            <person name="Copeland A."/>
            <person name="Lapidus A."/>
            <person name="Lucas S."/>
            <person name="Berry K.W."/>
            <person name="Del Rio T.G."/>
            <person name="Hammon N."/>
            <person name="Dalin E."/>
            <person name="Tice H."/>
            <person name="Pitluck S."/>
            <person name="Richardson P."/>
            <person name="Bruce D."/>
            <person name="Goodwin L."/>
            <person name="Han C."/>
            <person name="Tapia R."/>
            <person name="Detter J.C."/>
            <person name="Schmutz J."/>
            <person name="Brettin T."/>
            <person name="Larimer F."/>
            <person name="Land M."/>
            <person name="Hauser L."/>
            <person name="Kyrpides N.C."/>
            <person name="Ivanova N."/>
            <person name="Goker M."/>
            <person name="Woyke T."/>
            <person name="Wu Q.L."/>
            <person name="Pockl M."/>
            <person name="Hahn M.W."/>
            <person name="Klenk H.P."/>
        </authorList>
    </citation>
    <scope>NUCLEOTIDE SEQUENCE [LARGE SCALE GENOMIC DNA]</scope>
    <source>
        <strain evidence="3">DSM 18221 / CIP 109841 / QLW-P1DMWA-1</strain>
    </source>
</reference>
<dbReference type="HOGENOM" id="CLU_1894304_0_0_4"/>
<accession>A4SWB3</accession>
<dbReference type="EMBL" id="CP000655">
    <property type="protein sequence ID" value="ABP33777.1"/>
    <property type="molecule type" value="Genomic_DNA"/>
</dbReference>
<gene>
    <name evidence="2" type="ordered locus">Pnuc_0557</name>
</gene>
<dbReference type="KEGG" id="pnu:Pnuc_0557"/>
<dbReference type="RefSeq" id="WP_011902402.1">
    <property type="nucleotide sequence ID" value="NC_009379.1"/>
</dbReference>
<sequence>MKYFLTALLTLATAFISLKAYADPNLFQCQVISDAYIGDSGTLDVLRDGPRMGQKFTVIKNTGELLGDVMDALKNPRVVSLGSGKNAYKVIWEQESADKKGAFVDYLSINASAKGKKKPFGFFSGSLLMTGFCE</sequence>
<dbReference type="Proteomes" id="UP000000231">
    <property type="component" value="Chromosome"/>
</dbReference>
<keyword evidence="1" id="KW-0732">Signal</keyword>
<proteinExistence type="predicted"/>
<protein>
    <submittedName>
        <fullName evidence="2">Uncharacterized protein</fullName>
    </submittedName>
</protein>
<keyword evidence="3" id="KW-1185">Reference proteome</keyword>
<name>A4SWB3_POLAQ</name>
<feature type="signal peptide" evidence="1">
    <location>
        <begin position="1"/>
        <end position="22"/>
    </location>
</feature>
<evidence type="ECO:0000313" key="3">
    <source>
        <dbReference type="Proteomes" id="UP000000231"/>
    </source>
</evidence>
<feature type="chain" id="PRO_5002673779" evidence="1">
    <location>
        <begin position="23"/>
        <end position="134"/>
    </location>
</feature>
<dbReference type="GeneID" id="31480911"/>
<dbReference type="AlphaFoldDB" id="A4SWB3"/>
<evidence type="ECO:0000313" key="2">
    <source>
        <dbReference type="EMBL" id="ABP33777.1"/>
    </source>
</evidence>